<gene>
    <name evidence="5" type="ORF">FHS72_000397</name>
</gene>
<evidence type="ECO:0000256" key="3">
    <source>
        <dbReference type="ARBA" id="ARBA00022723"/>
    </source>
</evidence>
<dbReference type="PANTHER" id="PTHR37418:SF2">
    <property type="entry name" value="3-KETO-5-AMINOHEXANOATE CLEAVAGE ENZYME"/>
    <property type="match status" value="1"/>
</dbReference>
<dbReference type="RefSeq" id="WP_183524724.1">
    <property type="nucleotide sequence ID" value="NZ_JACIJM010000001.1"/>
</dbReference>
<sequence>MTPLPKIMVAPNGARRSKLDHPALPVTDAEIVAAAVACEQAGADGIHVHIRDADGLHEIDAGHYRAVLDQLREAVPDMYLQVTSESADRYTGDEQRRIMRALAPDHVSVAMREMVRKPADWDAAQDFYAWARDTGVDVQHILYSPQEVRTFCQALDEGRITGDHHLIQLVQGTYANGSQGKAALADYLAEMTATDGRMFDWMLCAFGAEETDSLVAAAKAGGKARVGFENSLWNKDGSLATDNAMRVAEVFAAMRQI</sequence>
<dbReference type="GO" id="GO:0043720">
    <property type="term" value="F:3-keto-5-aminohexanoate cleavage activity"/>
    <property type="evidence" value="ECO:0007669"/>
    <property type="project" value="InterPro"/>
</dbReference>
<evidence type="ECO:0000256" key="2">
    <source>
        <dbReference type="ARBA" id="ARBA00022679"/>
    </source>
</evidence>
<dbReference type="GO" id="GO:0046872">
    <property type="term" value="F:metal ion binding"/>
    <property type="evidence" value="ECO:0007669"/>
    <property type="project" value="UniProtKB-KW"/>
</dbReference>
<keyword evidence="4" id="KW-0862">Zinc</keyword>
<dbReference type="InterPro" id="IPR008567">
    <property type="entry name" value="BKACE"/>
</dbReference>
<reference evidence="5 6" key="1">
    <citation type="submission" date="2020-08" db="EMBL/GenBank/DDBJ databases">
        <title>Genomic Encyclopedia of Type Strains, Phase IV (KMG-IV): sequencing the most valuable type-strain genomes for metagenomic binning, comparative biology and taxonomic classification.</title>
        <authorList>
            <person name="Goeker M."/>
        </authorList>
    </citation>
    <scope>NUCLEOTIDE SEQUENCE [LARGE SCALE GENOMIC DNA]</scope>
    <source>
        <strain evidence="5 6">DSM 101064</strain>
    </source>
</reference>
<name>A0A7W9BHS3_9RHOB</name>
<dbReference type="EMBL" id="JACIJM010000001">
    <property type="protein sequence ID" value="MBB5720793.1"/>
    <property type="molecule type" value="Genomic_DNA"/>
</dbReference>
<comment type="cofactor">
    <cofactor evidence="1">
        <name>Zn(2+)</name>
        <dbReference type="ChEBI" id="CHEBI:29105"/>
    </cofactor>
</comment>
<evidence type="ECO:0000313" key="6">
    <source>
        <dbReference type="Proteomes" id="UP000535415"/>
    </source>
</evidence>
<dbReference type="Proteomes" id="UP000535415">
    <property type="component" value="Unassembled WGS sequence"/>
</dbReference>
<dbReference type="InterPro" id="IPR013785">
    <property type="entry name" value="Aldolase_TIM"/>
</dbReference>
<dbReference type="PANTHER" id="PTHR37418">
    <property type="entry name" value="3-KETO-5-AMINOHEXANOATE CLEAVAGE ENZYME-RELATED"/>
    <property type="match status" value="1"/>
</dbReference>
<evidence type="ECO:0000256" key="4">
    <source>
        <dbReference type="ARBA" id="ARBA00022833"/>
    </source>
</evidence>
<keyword evidence="6" id="KW-1185">Reference proteome</keyword>
<dbReference type="SUPFAM" id="SSF51366">
    <property type="entry name" value="Ribulose-phoshate binding barrel"/>
    <property type="match status" value="1"/>
</dbReference>
<evidence type="ECO:0000256" key="1">
    <source>
        <dbReference type="ARBA" id="ARBA00001947"/>
    </source>
</evidence>
<organism evidence="5 6">
    <name type="scientific">Yoonia ponticola</name>
    <dbReference type="NCBI Taxonomy" id="1524255"/>
    <lineage>
        <taxon>Bacteria</taxon>
        <taxon>Pseudomonadati</taxon>
        <taxon>Pseudomonadota</taxon>
        <taxon>Alphaproteobacteria</taxon>
        <taxon>Rhodobacterales</taxon>
        <taxon>Paracoccaceae</taxon>
        <taxon>Yoonia</taxon>
    </lineage>
</organism>
<comment type="caution">
    <text evidence="5">The sequence shown here is derived from an EMBL/GenBank/DDBJ whole genome shotgun (WGS) entry which is preliminary data.</text>
</comment>
<accession>A0A7W9BHS3</accession>
<dbReference type="AlphaFoldDB" id="A0A7W9BHS3"/>
<keyword evidence="3" id="KW-0479">Metal-binding</keyword>
<protein>
    <submittedName>
        <fullName evidence="5">Uncharacterized protein (DUF849 family)</fullName>
    </submittedName>
</protein>
<evidence type="ECO:0000313" key="5">
    <source>
        <dbReference type="EMBL" id="MBB5720793.1"/>
    </source>
</evidence>
<proteinExistence type="predicted"/>
<dbReference type="Pfam" id="PF05853">
    <property type="entry name" value="BKACE"/>
    <property type="match status" value="1"/>
</dbReference>
<keyword evidence="2" id="KW-0808">Transferase</keyword>
<dbReference type="Gene3D" id="3.20.20.70">
    <property type="entry name" value="Aldolase class I"/>
    <property type="match status" value="1"/>
</dbReference>
<dbReference type="InterPro" id="IPR011060">
    <property type="entry name" value="RibuloseP-bd_barrel"/>
</dbReference>